<dbReference type="OrthoDB" id="1302053at2759"/>
<feature type="transmembrane region" description="Helical" evidence="1">
    <location>
        <begin position="92"/>
        <end position="113"/>
    </location>
</feature>
<feature type="transmembrane region" description="Helical" evidence="1">
    <location>
        <begin position="67"/>
        <end position="85"/>
    </location>
</feature>
<dbReference type="PANTHER" id="PTHR33499:SF35">
    <property type="entry name" value="TRANSPOSASE MUDR PLANT DOMAIN-CONTAINING PROTEIN"/>
    <property type="match status" value="1"/>
</dbReference>
<organism evidence="2 3">
    <name type="scientific">Solanum commersonii</name>
    <name type="common">Commerson's wild potato</name>
    <name type="synonym">Commerson's nightshade</name>
    <dbReference type="NCBI Taxonomy" id="4109"/>
    <lineage>
        <taxon>Eukaryota</taxon>
        <taxon>Viridiplantae</taxon>
        <taxon>Streptophyta</taxon>
        <taxon>Embryophyta</taxon>
        <taxon>Tracheophyta</taxon>
        <taxon>Spermatophyta</taxon>
        <taxon>Magnoliopsida</taxon>
        <taxon>eudicotyledons</taxon>
        <taxon>Gunneridae</taxon>
        <taxon>Pentapetalae</taxon>
        <taxon>asterids</taxon>
        <taxon>lamiids</taxon>
        <taxon>Solanales</taxon>
        <taxon>Solanaceae</taxon>
        <taxon>Solanoideae</taxon>
        <taxon>Solaneae</taxon>
        <taxon>Solanum</taxon>
    </lineage>
</organism>
<evidence type="ECO:0000313" key="2">
    <source>
        <dbReference type="EMBL" id="KAG5580355.1"/>
    </source>
</evidence>
<accession>A0A9J5WX31</accession>
<reference evidence="2 3" key="1">
    <citation type="submission" date="2020-09" db="EMBL/GenBank/DDBJ databases">
        <title>De no assembly of potato wild relative species, Solanum commersonii.</title>
        <authorList>
            <person name="Cho K."/>
        </authorList>
    </citation>
    <scope>NUCLEOTIDE SEQUENCE [LARGE SCALE GENOMIC DNA]</scope>
    <source>
        <strain evidence="2">LZ3.2</strain>
        <tissue evidence="2">Leaf</tissue>
    </source>
</reference>
<keyword evidence="1" id="KW-1133">Transmembrane helix</keyword>
<dbReference type="AlphaFoldDB" id="A0A9J5WX31"/>
<name>A0A9J5WX31_SOLCO</name>
<dbReference type="Proteomes" id="UP000824120">
    <property type="component" value="Chromosome 10"/>
</dbReference>
<dbReference type="PANTHER" id="PTHR33499">
    <property type="entry name" value="OS12G0282400 PROTEIN-RELATED"/>
    <property type="match status" value="1"/>
</dbReference>
<gene>
    <name evidence="2" type="ORF">H5410_050982</name>
</gene>
<protein>
    <submittedName>
        <fullName evidence="2">Uncharacterized protein</fullName>
    </submittedName>
</protein>
<keyword evidence="3" id="KW-1185">Reference proteome</keyword>
<sequence length="222" mass="25833">MFSVSGEKLRVTFYHNRVVWDHYALFSRQVHSWTNIEEANLEHLWGAITTLHAMFFISSFFPPDLLLPFSCSVICLPIVCNVTFTSYNLADYIYVTINLSTTLHAMFFISSFFPPDLLLPFLCSVICLSIVCNVTLTTYSLADYIYVTIDLSTEKFDNDDMNGHIDHVLKHLRRLWNTWRGSLHMNAKSKPLKEVLKDVPQGVDKSDWEWLVKEHFLTENLR</sequence>
<feature type="transmembrane region" description="Helical" evidence="1">
    <location>
        <begin position="119"/>
        <end position="142"/>
    </location>
</feature>
<keyword evidence="1" id="KW-0472">Membrane</keyword>
<evidence type="ECO:0000256" key="1">
    <source>
        <dbReference type="SAM" id="Phobius"/>
    </source>
</evidence>
<keyword evidence="1" id="KW-0812">Transmembrane</keyword>
<dbReference type="EMBL" id="JACXVP010000010">
    <property type="protein sequence ID" value="KAG5580355.1"/>
    <property type="molecule type" value="Genomic_DNA"/>
</dbReference>
<comment type="caution">
    <text evidence="2">The sequence shown here is derived from an EMBL/GenBank/DDBJ whole genome shotgun (WGS) entry which is preliminary data.</text>
</comment>
<evidence type="ECO:0000313" key="3">
    <source>
        <dbReference type="Proteomes" id="UP000824120"/>
    </source>
</evidence>
<proteinExistence type="predicted"/>